<dbReference type="Proteomes" id="UP001168821">
    <property type="component" value="Unassembled WGS sequence"/>
</dbReference>
<sequence>MSDEITIAANADIAKLLPEKLREAYEKEYESFVRWKEAKKIKGTTNEEILIAYFGEKSSRTKSPCLWSYYSMLKKRLLVREKIDISRYAHKYNQAKAVQI</sequence>
<evidence type="ECO:0000313" key="2">
    <source>
        <dbReference type="EMBL" id="KAJ3649374.1"/>
    </source>
</evidence>
<reference evidence="1" key="1">
    <citation type="journal article" date="2023" name="G3 (Bethesda)">
        <title>Whole genome assemblies of Zophobas morio and Tenebrio molitor.</title>
        <authorList>
            <person name="Kaur S."/>
            <person name="Stinson S.A."/>
            <person name="diCenzo G.C."/>
        </authorList>
    </citation>
    <scope>NUCLEOTIDE SEQUENCE</scope>
    <source>
        <strain evidence="1">QUZm001</strain>
    </source>
</reference>
<dbReference type="AlphaFoldDB" id="A0AA38MAD9"/>
<organism evidence="1 3">
    <name type="scientific">Zophobas morio</name>
    <dbReference type="NCBI Taxonomy" id="2755281"/>
    <lineage>
        <taxon>Eukaryota</taxon>
        <taxon>Metazoa</taxon>
        <taxon>Ecdysozoa</taxon>
        <taxon>Arthropoda</taxon>
        <taxon>Hexapoda</taxon>
        <taxon>Insecta</taxon>
        <taxon>Pterygota</taxon>
        <taxon>Neoptera</taxon>
        <taxon>Endopterygota</taxon>
        <taxon>Coleoptera</taxon>
        <taxon>Polyphaga</taxon>
        <taxon>Cucujiformia</taxon>
        <taxon>Tenebrionidae</taxon>
        <taxon>Zophobas</taxon>
    </lineage>
</organism>
<accession>A0AA38MAD9</accession>
<protein>
    <submittedName>
        <fullName evidence="1">Uncharacterized protein</fullName>
    </submittedName>
</protein>
<name>A0AA38MAD9_9CUCU</name>
<evidence type="ECO:0000313" key="3">
    <source>
        <dbReference type="Proteomes" id="UP001168821"/>
    </source>
</evidence>
<keyword evidence="3" id="KW-1185">Reference proteome</keyword>
<dbReference type="EMBL" id="JALNTZ010000006">
    <property type="protein sequence ID" value="KAJ3649374.1"/>
    <property type="molecule type" value="Genomic_DNA"/>
</dbReference>
<comment type="caution">
    <text evidence="1">The sequence shown here is derived from an EMBL/GenBank/DDBJ whole genome shotgun (WGS) entry which is preliminary data.</text>
</comment>
<dbReference type="EMBL" id="JALNTZ010000006">
    <property type="protein sequence ID" value="KAJ3649358.1"/>
    <property type="molecule type" value="Genomic_DNA"/>
</dbReference>
<evidence type="ECO:0000313" key="1">
    <source>
        <dbReference type="EMBL" id="KAJ3649358.1"/>
    </source>
</evidence>
<gene>
    <name evidence="1" type="ORF">Zmor_021108</name>
    <name evidence="2" type="ORF">Zmor_021122</name>
</gene>
<proteinExistence type="predicted"/>